<accession>A0A917MD37</accession>
<dbReference type="InterPro" id="IPR034660">
    <property type="entry name" value="DinB/YfiT-like"/>
</dbReference>
<dbReference type="RefSeq" id="WP_188507136.1">
    <property type="nucleotide sequence ID" value="NZ_BMER01000003.1"/>
</dbReference>
<dbReference type="AlphaFoldDB" id="A0A917MD37"/>
<evidence type="ECO:0000313" key="3">
    <source>
        <dbReference type="Proteomes" id="UP000660862"/>
    </source>
</evidence>
<dbReference type="Proteomes" id="UP000660862">
    <property type="component" value="Unassembled WGS sequence"/>
</dbReference>
<name>A0A917MD37_9SPHI</name>
<dbReference type="InterPro" id="IPR024775">
    <property type="entry name" value="DinB-like"/>
</dbReference>
<evidence type="ECO:0000313" key="2">
    <source>
        <dbReference type="EMBL" id="GGG94941.1"/>
    </source>
</evidence>
<proteinExistence type="predicted"/>
<comment type="caution">
    <text evidence="2">The sequence shown here is derived from an EMBL/GenBank/DDBJ whole genome shotgun (WGS) entry which is preliminary data.</text>
</comment>
<evidence type="ECO:0000259" key="1">
    <source>
        <dbReference type="Pfam" id="PF12867"/>
    </source>
</evidence>
<reference evidence="2" key="1">
    <citation type="journal article" date="2014" name="Int. J. Syst. Evol. Microbiol.">
        <title>Complete genome sequence of Corynebacterium casei LMG S-19264T (=DSM 44701T), isolated from a smear-ripened cheese.</title>
        <authorList>
            <consortium name="US DOE Joint Genome Institute (JGI-PGF)"/>
            <person name="Walter F."/>
            <person name="Albersmeier A."/>
            <person name="Kalinowski J."/>
            <person name="Ruckert C."/>
        </authorList>
    </citation>
    <scope>NUCLEOTIDE SEQUENCE</scope>
    <source>
        <strain evidence="2">CGMCC 1.12195</strain>
    </source>
</reference>
<reference evidence="2" key="2">
    <citation type="submission" date="2020-09" db="EMBL/GenBank/DDBJ databases">
        <authorList>
            <person name="Sun Q."/>
            <person name="Zhou Y."/>
        </authorList>
    </citation>
    <scope>NUCLEOTIDE SEQUENCE</scope>
    <source>
        <strain evidence="2">CGMCC 1.12195</strain>
    </source>
</reference>
<keyword evidence="3" id="KW-1185">Reference proteome</keyword>
<organism evidence="2 3">
    <name type="scientific">Parapedobacter pyrenivorans</name>
    <dbReference type="NCBI Taxonomy" id="1305674"/>
    <lineage>
        <taxon>Bacteria</taxon>
        <taxon>Pseudomonadati</taxon>
        <taxon>Bacteroidota</taxon>
        <taxon>Sphingobacteriia</taxon>
        <taxon>Sphingobacteriales</taxon>
        <taxon>Sphingobacteriaceae</taxon>
        <taxon>Parapedobacter</taxon>
    </lineage>
</organism>
<protein>
    <recommendedName>
        <fullName evidence="1">DinB-like domain-containing protein</fullName>
    </recommendedName>
</protein>
<feature type="domain" description="DinB-like" evidence="1">
    <location>
        <begin position="47"/>
        <end position="201"/>
    </location>
</feature>
<sequence>MNKLLLLSAAFLTLSFTTTESTLPTKHIHGEAIVPQNDKAFLRDYYRETKNQLKKSIKGLSTAQLQYKPSASEWSVSQCLEHIIKTEKAIFGMTKEALEKPANPERKDEVKVTDQQLIDGMTDRSEKAEAPAMLTGTGSYQDVATALKDFQAQRTEILDYIETVPLDELRNHINDSPFGPVDSYHSILFIAAHTARHTLQIEEVKSKDTFPKE</sequence>
<dbReference type="Pfam" id="PF12867">
    <property type="entry name" value="DinB_2"/>
    <property type="match status" value="1"/>
</dbReference>
<dbReference type="Gene3D" id="1.20.120.450">
    <property type="entry name" value="dinb family like domain"/>
    <property type="match status" value="1"/>
</dbReference>
<dbReference type="EMBL" id="BMER01000003">
    <property type="protein sequence ID" value="GGG94941.1"/>
    <property type="molecule type" value="Genomic_DNA"/>
</dbReference>
<dbReference type="SUPFAM" id="SSF109854">
    <property type="entry name" value="DinB/YfiT-like putative metalloenzymes"/>
    <property type="match status" value="1"/>
</dbReference>
<gene>
    <name evidence="2" type="ORF">GCM10007415_32640</name>
</gene>